<protein>
    <recommendedName>
        <fullName evidence="4">F-box domain-containing protein</fullName>
    </recommendedName>
</protein>
<dbReference type="EMBL" id="KB007985">
    <property type="protein sequence ID" value="ELR16707.1"/>
    <property type="molecule type" value="Genomic_DNA"/>
</dbReference>
<gene>
    <name evidence="2" type="ORF">ACA1_090050</name>
</gene>
<dbReference type="Proteomes" id="UP000011083">
    <property type="component" value="Unassembled WGS sequence"/>
</dbReference>
<keyword evidence="1" id="KW-0812">Transmembrane</keyword>
<evidence type="ECO:0008006" key="4">
    <source>
        <dbReference type="Google" id="ProtNLM"/>
    </source>
</evidence>
<dbReference type="RefSeq" id="XP_004338720.1">
    <property type="nucleotide sequence ID" value="XM_004338672.1"/>
</dbReference>
<keyword evidence="1" id="KW-0472">Membrane</keyword>
<accession>L8GUV4</accession>
<dbReference type="Pfam" id="PF06881">
    <property type="entry name" value="Elongin_A"/>
    <property type="match status" value="1"/>
</dbReference>
<name>L8GUV4_ACACF</name>
<dbReference type="GO" id="GO:0006368">
    <property type="term" value="P:transcription elongation by RNA polymerase II"/>
    <property type="evidence" value="ECO:0007669"/>
    <property type="project" value="InterPro"/>
</dbReference>
<dbReference type="InterPro" id="IPR010684">
    <property type="entry name" value="RNA_pol_II_trans_fac_SIII_A"/>
</dbReference>
<keyword evidence="3" id="KW-1185">Reference proteome</keyword>
<keyword evidence="1" id="KW-1133">Transmembrane helix</keyword>
<evidence type="ECO:0000256" key="1">
    <source>
        <dbReference type="SAM" id="Phobius"/>
    </source>
</evidence>
<evidence type="ECO:0000313" key="3">
    <source>
        <dbReference type="Proteomes" id="UP000011083"/>
    </source>
</evidence>
<evidence type="ECO:0000313" key="2">
    <source>
        <dbReference type="EMBL" id="ELR16707.1"/>
    </source>
</evidence>
<dbReference type="VEuPathDB" id="AmoebaDB:ACA1_090050"/>
<proteinExistence type="predicted"/>
<dbReference type="Gene3D" id="6.10.250.3180">
    <property type="match status" value="1"/>
</dbReference>
<reference evidence="2 3" key="1">
    <citation type="journal article" date="2013" name="Genome Biol.">
        <title>Genome of Acanthamoeba castellanii highlights extensive lateral gene transfer and early evolution of tyrosine kinase signaling.</title>
        <authorList>
            <person name="Clarke M."/>
            <person name="Lohan A.J."/>
            <person name="Liu B."/>
            <person name="Lagkouvardos I."/>
            <person name="Roy S."/>
            <person name="Zafar N."/>
            <person name="Bertelli C."/>
            <person name="Schilde C."/>
            <person name="Kianianmomeni A."/>
            <person name="Burglin T.R."/>
            <person name="Frech C."/>
            <person name="Turcotte B."/>
            <person name="Kopec K.O."/>
            <person name="Synnott J.M."/>
            <person name="Choo C."/>
            <person name="Paponov I."/>
            <person name="Finkler A."/>
            <person name="Soon Heng Tan C."/>
            <person name="Hutchins A.P."/>
            <person name="Weinmeier T."/>
            <person name="Rattei T."/>
            <person name="Chu J.S."/>
            <person name="Gimenez G."/>
            <person name="Irimia M."/>
            <person name="Rigden D.J."/>
            <person name="Fitzpatrick D.A."/>
            <person name="Lorenzo-Morales J."/>
            <person name="Bateman A."/>
            <person name="Chiu C.H."/>
            <person name="Tang P."/>
            <person name="Hegemann P."/>
            <person name="Fromm H."/>
            <person name="Raoult D."/>
            <person name="Greub G."/>
            <person name="Miranda-Saavedra D."/>
            <person name="Chen N."/>
            <person name="Nash P."/>
            <person name="Ginger M.L."/>
            <person name="Horn M."/>
            <person name="Schaap P."/>
            <person name="Caler L."/>
            <person name="Loftus B."/>
        </authorList>
    </citation>
    <scope>NUCLEOTIDE SEQUENCE [LARGE SCALE GENOMIC DNA]</scope>
    <source>
        <strain evidence="2 3">Neff</strain>
    </source>
</reference>
<dbReference type="KEGG" id="acan:ACA1_090050"/>
<dbReference type="GO" id="GO:0070449">
    <property type="term" value="C:elongin complex"/>
    <property type="evidence" value="ECO:0007669"/>
    <property type="project" value="InterPro"/>
</dbReference>
<dbReference type="AlphaFoldDB" id="L8GUV4"/>
<dbReference type="GeneID" id="14917248"/>
<organism evidence="2 3">
    <name type="scientific">Acanthamoeba castellanii (strain ATCC 30010 / Neff)</name>
    <dbReference type="NCBI Taxonomy" id="1257118"/>
    <lineage>
        <taxon>Eukaryota</taxon>
        <taxon>Amoebozoa</taxon>
        <taxon>Discosea</taxon>
        <taxon>Longamoebia</taxon>
        <taxon>Centramoebida</taxon>
        <taxon>Acanthamoebidae</taxon>
        <taxon>Acanthamoeba</taxon>
    </lineage>
</organism>
<feature type="transmembrane region" description="Helical" evidence="1">
    <location>
        <begin position="146"/>
        <end position="168"/>
    </location>
</feature>
<feature type="transmembrane region" description="Helical" evidence="1">
    <location>
        <begin position="174"/>
        <end position="192"/>
    </location>
</feature>
<sequence>MLTSVGDVPDELILPILNRCTPEQLLERRLPTAGMWQRHCERLGLREEEREHNGRKISWKQVWKNEQRRIEERKEQVGLRLRKSKKHRATKHISAAPRTRAAFTFGKRTGAGPVFAPPPATARARCAPFYTRFLSQRPKYGRSCTLQAISLVALILFFLFFFSSISIYLSPSPFPLFVFFVFTLVIAIVIVIF</sequence>